<dbReference type="InterPro" id="IPR046026">
    <property type="entry name" value="DUF5984"/>
</dbReference>
<dbReference type="Proteomes" id="UP000604341">
    <property type="component" value="Unassembled WGS sequence"/>
</dbReference>
<dbReference type="EMBL" id="BMPE01000002">
    <property type="protein sequence ID" value="GGK98357.1"/>
    <property type="molecule type" value="Genomic_DNA"/>
</dbReference>
<evidence type="ECO:0000313" key="2">
    <source>
        <dbReference type="Proteomes" id="UP000604341"/>
    </source>
</evidence>
<organism evidence="1 2">
    <name type="scientific">Deinococcus radiotolerans</name>
    <dbReference type="NCBI Taxonomy" id="1309407"/>
    <lineage>
        <taxon>Bacteria</taxon>
        <taxon>Thermotogati</taxon>
        <taxon>Deinococcota</taxon>
        <taxon>Deinococci</taxon>
        <taxon>Deinococcales</taxon>
        <taxon>Deinococcaceae</taxon>
        <taxon>Deinococcus</taxon>
    </lineage>
</organism>
<evidence type="ECO:0000313" key="1">
    <source>
        <dbReference type="EMBL" id="GGK98357.1"/>
    </source>
</evidence>
<reference evidence="2" key="1">
    <citation type="journal article" date="2019" name="Int. J. Syst. Evol. Microbiol.">
        <title>The Global Catalogue of Microorganisms (GCM) 10K type strain sequencing project: providing services to taxonomists for standard genome sequencing and annotation.</title>
        <authorList>
            <consortium name="The Broad Institute Genomics Platform"/>
            <consortium name="The Broad Institute Genome Sequencing Center for Infectious Disease"/>
            <person name="Wu L."/>
            <person name="Ma J."/>
        </authorList>
    </citation>
    <scope>NUCLEOTIDE SEQUENCE [LARGE SCALE GENOMIC DNA]</scope>
    <source>
        <strain evidence="2">JCM 19173</strain>
    </source>
</reference>
<proteinExistence type="predicted"/>
<sequence length="316" mass="35973">MRPLFEFQLQDLGAVRDGWEACIPIDFPEVRVETLLHVLGWGTYHLNTPGGIFPEEDPAFRAAFVHRQWEAWGKAAALSQLGRQPHDAPAHPAVLEVHWKQDRERRMAQDSVLNFTEELCGAAGLLLRALPAPLEEWMASGRWARWMAELRRRVEATDEVGPAERQARKRLIEELDWWVEPARVEIGYARDNVSNTYFLRFRRVGSDVQVSWHPPDEPDDDSWRSWLPQTGQLILPADEFHAQVRAFRDAVRLEMEARLLTLAGQGAVTFSEAAPGKHILNRDLGPVEVAAPLEPAAVLARVRWMEATFGVRVEDC</sequence>
<dbReference type="Pfam" id="PF19446">
    <property type="entry name" value="DUF5984"/>
    <property type="match status" value="1"/>
</dbReference>
<gene>
    <name evidence="1" type="ORF">GCM10010844_15720</name>
</gene>
<accession>A0ABQ2FKD9</accession>
<protein>
    <submittedName>
        <fullName evidence="1">Uncharacterized protein</fullName>
    </submittedName>
</protein>
<name>A0ABQ2FKD9_9DEIO</name>
<comment type="caution">
    <text evidence="1">The sequence shown here is derived from an EMBL/GenBank/DDBJ whole genome shotgun (WGS) entry which is preliminary data.</text>
</comment>
<keyword evidence="2" id="KW-1185">Reference proteome</keyword>
<dbReference type="RefSeq" id="WP_189068420.1">
    <property type="nucleotide sequence ID" value="NZ_BMPE01000002.1"/>
</dbReference>